<dbReference type="Gene3D" id="3.40.50.720">
    <property type="entry name" value="NAD(P)-binding Rossmann-like Domain"/>
    <property type="match status" value="1"/>
</dbReference>
<dbReference type="PANTHER" id="PTHR43976:SF16">
    <property type="entry name" value="SHORT-CHAIN DEHYDROGENASE_REDUCTASE FAMILY PROTEIN"/>
    <property type="match status" value="1"/>
</dbReference>
<reference evidence="4 5" key="1">
    <citation type="submission" date="2023-01" db="EMBL/GenBank/DDBJ databases">
        <title>Novel species of the genus Asticcacaulis isolated from rivers.</title>
        <authorList>
            <person name="Lu H."/>
        </authorList>
    </citation>
    <scope>NUCLEOTIDE SEQUENCE [LARGE SCALE GENOMIC DNA]</scope>
    <source>
        <strain evidence="4 5">BYS171W</strain>
    </source>
</reference>
<dbReference type="EMBL" id="JAQQKX010000008">
    <property type="protein sequence ID" value="MDC7683748.1"/>
    <property type="molecule type" value="Genomic_DNA"/>
</dbReference>
<dbReference type="PANTHER" id="PTHR43976">
    <property type="entry name" value="SHORT CHAIN DEHYDROGENASE"/>
    <property type="match status" value="1"/>
</dbReference>
<dbReference type="RefSeq" id="WP_272748212.1">
    <property type="nucleotide sequence ID" value="NZ_JAQQKX010000008.1"/>
</dbReference>
<dbReference type="PROSITE" id="PS00061">
    <property type="entry name" value="ADH_SHORT"/>
    <property type="match status" value="1"/>
</dbReference>
<dbReference type="CDD" id="cd05374">
    <property type="entry name" value="17beta-HSD-like_SDR_c"/>
    <property type="match status" value="1"/>
</dbReference>
<gene>
    <name evidence="4" type="ORF">PQU92_10705</name>
</gene>
<dbReference type="InterPro" id="IPR036291">
    <property type="entry name" value="NAD(P)-bd_dom_sf"/>
</dbReference>
<dbReference type="Pfam" id="PF00106">
    <property type="entry name" value="adh_short"/>
    <property type="match status" value="1"/>
</dbReference>
<dbReference type="SUPFAM" id="SSF51735">
    <property type="entry name" value="NAD(P)-binding Rossmann-fold domains"/>
    <property type="match status" value="1"/>
</dbReference>
<dbReference type="Proteomes" id="UP001214854">
    <property type="component" value="Unassembled WGS sequence"/>
</dbReference>
<dbReference type="InterPro" id="IPR020904">
    <property type="entry name" value="Sc_DH/Rdtase_CS"/>
</dbReference>
<dbReference type="PRINTS" id="PR00081">
    <property type="entry name" value="GDHRDH"/>
</dbReference>
<sequence length="278" mass="29913">MTTRVWFITGASSGMGYALAKAVLALGDHVVAAARRIDRLEALSTDAKGHLLPVQLDVTDAQSRHDALKAAIDRFGRIDVLANIAGRGINGAVEELSLDEVRSAFELNFFGAIEMVRMVLPEMRERHHGHIINMTSICGLVAMSDLGAYCASKFALEAWSEALAGEVRDFGIRVTLVEPGGFRTEFEGGAIIRPSNRIAAYAPIVGPIEKHLADAAGRQLGDPDKAAKVLIEAVEAPSSPLRLVLGSDAHAFWEDHAQRTTTDIASWKTQGQSTDFAL</sequence>
<evidence type="ECO:0000256" key="3">
    <source>
        <dbReference type="RuleBase" id="RU000363"/>
    </source>
</evidence>
<name>A0ABT5HUL0_9CAUL</name>
<dbReference type="NCBIfam" id="NF004824">
    <property type="entry name" value="PRK06180.1"/>
    <property type="match status" value="1"/>
</dbReference>
<evidence type="ECO:0000256" key="2">
    <source>
        <dbReference type="ARBA" id="ARBA00023002"/>
    </source>
</evidence>
<evidence type="ECO:0000313" key="4">
    <source>
        <dbReference type="EMBL" id="MDC7683748.1"/>
    </source>
</evidence>
<accession>A0ABT5HUL0</accession>
<comment type="caution">
    <text evidence="4">The sequence shown here is derived from an EMBL/GenBank/DDBJ whole genome shotgun (WGS) entry which is preliminary data.</text>
</comment>
<dbReference type="InterPro" id="IPR002347">
    <property type="entry name" value="SDR_fam"/>
</dbReference>
<organism evidence="4 5">
    <name type="scientific">Asticcacaulis aquaticus</name>
    <dbReference type="NCBI Taxonomy" id="2984212"/>
    <lineage>
        <taxon>Bacteria</taxon>
        <taxon>Pseudomonadati</taxon>
        <taxon>Pseudomonadota</taxon>
        <taxon>Alphaproteobacteria</taxon>
        <taxon>Caulobacterales</taxon>
        <taxon>Caulobacteraceae</taxon>
        <taxon>Asticcacaulis</taxon>
    </lineage>
</organism>
<dbReference type="PRINTS" id="PR00080">
    <property type="entry name" value="SDRFAMILY"/>
</dbReference>
<comment type="similarity">
    <text evidence="1 3">Belongs to the short-chain dehydrogenases/reductases (SDR) family.</text>
</comment>
<evidence type="ECO:0000313" key="5">
    <source>
        <dbReference type="Proteomes" id="UP001214854"/>
    </source>
</evidence>
<evidence type="ECO:0000256" key="1">
    <source>
        <dbReference type="ARBA" id="ARBA00006484"/>
    </source>
</evidence>
<protein>
    <submittedName>
        <fullName evidence="4">Oxidoreductase</fullName>
    </submittedName>
</protein>
<keyword evidence="2" id="KW-0560">Oxidoreductase</keyword>
<proteinExistence type="inferred from homology"/>
<dbReference type="InterPro" id="IPR051911">
    <property type="entry name" value="SDR_oxidoreductase"/>
</dbReference>
<keyword evidence="5" id="KW-1185">Reference proteome</keyword>